<evidence type="ECO:0000313" key="2">
    <source>
        <dbReference type="Proteomes" id="UP000054097"/>
    </source>
</evidence>
<evidence type="ECO:0000313" key="1">
    <source>
        <dbReference type="EMBL" id="KIM20495.1"/>
    </source>
</evidence>
<feature type="non-terminal residue" evidence="1">
    <location>
        <position position="1"/>
    </location>
</feature>
<sequence length="202" mass="22706">YNRHPCPTSINKAQHLRITPTVNSSSTTAFDMPCIRSDISRGTSYRKPRLFNDGSIPTAEYNPSIRQALMLQKLLVRHGMNRFCAPSEIGILFQPRSIHDAFDLIRLVALIDWNNSPCSCPSQHLFLLGQWPCQIHEDEMNQWPQGRCSHKHTLQVDYPSLHTQIVVSPMAQLGDNHSPFRSNASAMHDVGATIDPGIPVRG</sequence>
<protein>
    <submittedName>
        <fullName evidence="1">Uncharacterized protein</fullName>
    </submittedName>
</protein>
<name>A0A0C3A772_SERVB</name>
<dbReference type="HOGENOM" id="CLU_1357574_0_0_1"/>
<organism evidence="1 2">
    <name type="scientific">Serendipita vermifera MAFF 305830</name>
    <dbReference type="NCBI Taxonomy" id="933852"/>
    <lineage>
        <taxon>Eukaryota</taxon>
        <taxon>Fungi</taxon>
        <taxon>Dikarya</taxon>
        <taxon>Basidiomycota</taxon>
        <taxon>Agaricomycotina</taxon>
        <taxon>Agaricomycetes</taxon>
        <taxon>Sebacinales</taxon>
        <taxon>Serendipitaceae</taxon>
        <taxon>Serendipita</taxon>
    </lineage>
</organism>
<reference evidence="1 2" key="1">
    <citation type="submission" date="2014-04" db="EMBL/GenBank/DDBJ databases">
        <authorList>
            <consortium name="DOE Joint Genome Institute"/>
            <person name="Kuo A."/>
            <person name="Zuccaro A."/>
            <person name="Kohler A."/>
            <person name="Nagy L.G."/>
            <person name="Floudas D."/>
            <person name="Copeland A."/>
            <person name="Barry K.W."/>
            <person name="Cichocki N."/>
            <person name="Veneault-Fourrey C."/>
            <person name="LaButti K."/>
            <person name="Lindquist E.A."/>
            <person name="Lipzen A."/>
            <person name="Lundell T."/>
            <person name="Morin E."/>
            <person name="Murat C."/>
            <person name="Sun H."/>
            <person name="Tunlid A."/>
            <person name="Henrissat B."/>
            <person name="Grigoriev I.V."/>
            <person name="Hibbett D.S."/>
            <person name="Martin F."/>
            <person name="Nordberg H.P."/>
            <person name="Cantor M.N."/>
            <person name="Hua S.X."/>
        </authorList>
    </citation>
    <scope>NUCLEOTIDE SEQUENCE [LARGE SCALE GENOMIC DNA]</scope>
    <source>
        <strain evidence="1 2">MAFF 305830</strain>
    </source>
</reference>
<dbReference type="Proteomes" id="UP000054097">
    <property type="component" value="Unassembled WGS sequence"/>
</dbReference>
<dbReference type="AlphaFoldDB" id="A0A0C3A772"/>
<reference evidence="2" key="2">
    <citation type="submission" date="2015-01" db="EMBL/GenBank/DDBJ databases">
        <title>Evolutionary Origins and Diversification of the Mycorrhizal Mutualists.</title>
        <authorList>
            <consortium name="DOE Joint Genome Institute"/>
            <consortium name="Mycorrhizal Genomics Consortium"/>
            <person name="Kohler A."/>
            <person name="Kuo A."/>
            <person name="Nagy L.G."/>
            <person name="Floudas D."/>
            <person name="Copeland A."/>
            <person name="Barry K.W."/>
            <person name="Cichocki N."/>
            <person name="Veneault-Fourrey C."/>
            <person name="LaButti K."/>
            <person name="Lindquist E.A."/>
            <person name="Lipzen A."/>
            <person name="Lundell T."/>
            <person name="Morin E."/>
            <person name="Murat C."/>
            <person name="Riley R."/>
            <person name="Ohm R."/>
            <person name="Sun H."/>
            <person name="Tunlid A."/>
            <person name="Henrissat B."/>
            <person name="Grigoriev I.V."/>
            <person name="Hibbett D.S."/>
            <person name="Martin F."/>
        </authorList>
    </citation>
    <scope>NUCLEOTIDE SEQUENCE [LARGE SCALE GENOMIC DNA]</scope>
    <source>
        <strain evidence="2">MAFF 305830</strain>
    </source>
</reference>
<proteinExistence type="predicted"/>
<gene>
    <name evidence="1" type="ORF">M408DRAFT_307677</name>
</gene>
<accession>A0A0C3A772</accession>
<keyword evidence="2" id="KW-1185">Reference proteome</keyword>
<dbReference type="EMBL" id="KN824429">
    <property type="protein sequence ID" value="KIM20495.1"/>
    <property type="molecule type" value="Genomic_DNA"/>
</dbReference>